<comment type="caution">
    <text evidence="8">The sequence shown here is derived from an EMBL/GenBank/DDBJ whole genome shotgun (WGS) entry which is preliminary data.</text>
</comment>
<evidence type="ECO:0000256" key="6">
    <source>
        <dbReference type="SAM" id="Coils"/>
    </source>
</evidence>
<evidence type="ECO:0000256" key="3">
    <source>
        <dbReference type="ARBA" id="ARBA00016840"/>
    </source>
</evidence>
<dbReference type="InterPro" id="IPR019734">
    <property type="entry name" value="TPR_rpt"/>
</dbReference>
<dbReference type="GO" id="GO:0021952">
    <property type="term" value="P:central nervous system projection neuron axonogenesis"/>
    <property type="evidence" value="ECO:0007669"/>
    <property type="project" value="TreeGrafter"/>
</dbReference>
<comment type="subcellular location">
    <subcellularLocation>
        <location evidence="1">Cytoplasm</location>
        <location evidence="1">Cytoskeleton</location>
    </subcellularLocation>
</comment>
<dbReference type="Proteomes" id="UP001186944">
    <property type="component" value="Unassembled WGS sequence"/>
</dbReference>
<keyword evidence="9" id="KW-1185">Reference proteome</keyword>
<accession>A0AA88YBJ7</accession>
<gene>
    <name evidence="8" type="ORF">FSP39_013294</name>
</gene>
<evidence type="ECO:0000313" key="9">
    <source>
        <dbReference type="Proteomes" id="UP001186944"/>
    </source>
</evidence>
<dbReference type="Gene3D" id="1.25.40.10">
    <property type="entry name" value="Tetratricopeptide repeat domain"/>
    <property type="match status" value="1"/>
</dbReference>
<reference evidence="8" key="1">
    <citation type="submission" date="2019-08" db="EMBL/GenBank/DDBJ databases">
        <title>The improved chromosome-level genome for the pearl oyster Pinctada fucata martensii using PacBio sequencing and Hi-C.</title>
        <authorList>
            <person name="Zheng Z."/>
        </authorList>
    </citation>
    <scope>NUCLEOTIDE SEQUENCE</scope>
    <source>
        <strain evidence="8">ZZ-2019</strain>
        <tissue evidence="8">Adductor muscle</tissue>
    </source>
</reference>
<sequence>MATEWDEFMQVEGFERLEESRKLSEDESKNDPDEEPFRSKYKAREILEEMKKKVENLLESHPDNEMLTFYKAAFSLKLGANYLDTEELTDAQEHMCKCLELLENYKLHQDACSVYINGLNNLGLLWTTRQKMDTALEYLQRAENLYQRYKEEVGGAPKSYSEYFKRAEEDAERKEHDRKNHLESTYTHTLYYLAQVYAKQDDKERAAKYCHTTLERQLDEHQYDPLDWSLNAATLSQYYVSVTDLAQARHCLASAEVIYQEAESRDSGSESDEVKEKLLQSKADMERCWAKYGLLLLEASQDRLYQGDDENTDRQMRDVEDKAIQRFNLEVTSHEEQITDKFVLDFTDARNVFLKVQQWLNSAKTFYAFDDRYRRGLQFDDGSETVNIEEGGGNPSIHAVKKVNSLIHQSLGKYQQFLDSFKDAKKEMPDKFPELDIRPALIAKFCMGRLFSKLIVPTVQDKIKCVKQTEECYKYVCDYCDINPEAAELVPQELGVCREMVALLPLKMEKLRQEADS</sequence>
<evidence type="ECO:0000256" key="1">
    <source>
        <dbReference type="ARBA" id="ARBA00004245"/>
    </source>
</evidence>
<evidence type="ECO:0000256" key="4">
    <source>
        <dbReference type="ARBA" id="ARBA00022490"/>
    </source>
</evidence>
<dbReference type="Pfam" id="PF12309">
    <property type="entry name" value="KBP_C"/>
    <property type="match status" value="2"/>
</dbReference>
<dbReference type="GO" id="GO:1990535">
    <property type="term" value="P:neuron projection maintenance"/>
    <property type="evidence" value="ECO:0007669"/>
    <property type="project" value="TreeGrafter"/>
</dbReference>
<dbReference type="AlphaFoldDB" id="A0AA88YBJ7"/>
<dbReference type="PANTHER" id="PTHR46321:SF1">
    <property type="entry name" value="KIF-BINDING PROTEIN"/>
    <property type="match status" value="1"/>
</dbReference>
<evidence type="ECO:0000256" key="2">
    <source>
        <dbReference type="ARBA" id="ARBA00010305"/>
    </source>
</evidence>
<name>A0AA88YBJ7_PINIB</name>
<comment type="similarity">
    <text evidence="2">Belongs to the KIF-binding protein family.</text>
</comment>
<dbReference type="EMBL" id="VSWD01000009">
    <property type="protein sequence ID" value="KAK3093255.1"/>
    <property type="molecule type" value="Genomic_DNA"/>
</dbReference>
<dbReference type="GO" id="GO:0000226">
    <property type="term" value="P:microtubule cytoskeleton organization"/>
    <property type="evidence" value="ECO:0007669"/>
    <property type="project" value="TreeGrafter"/>
</dbReference>
<evidence type="ECO:0000256" key="7">
    <source>
        <dbReference type="SAM" id="MobiDB-lite"/>
    </source>
</evidence>
<organism evidence="8 9">
    <name type="scientific">Pinctada imbricata</name>
    <name type="common">Atlantic pearl-oyster</name>
    <name type="synonym">Pinctada martensii</name>
    <dbReference type="NCBI Taxonomy" id="66713"/>
    <lineage>
        <taxon>Eukaryota</taxon>
        <taxon>Metazoa</taxon>
        <taxon>Spiralia</taxon>
        <taxon>Lophotrochozoa</taxon>
        <taxon>Mollusca</taxon>
        <taxon>Bivalvia</taxon>
        <taxon>Autobranchia</taxon>
        <taxon>Pteriomorphia</taxon>
        <taxon>Pterioida</taxon>
        <taxon>Pterioidea</taxon>
        <taxon>Pteriidae</taxon>
        <taxon>Pinctada</taxon>
    </lineage>
</organism>
<dbReference type="SUPFAM" id="SSF48452">
    <property type="entry name" value="TPR-like"/>
    <property type="match status" value="1"/>
</dbReference>
<keyword evidence="5" id="KW-0206">Cytoskeleton</keyword>
<dbReference type="SMART" id="SM00028">
    <property type="entry name" value="TPR"/>
    <property type="match status" value="3"/>
</dbReference>
<dbReference type="GO" id="GO:0005856">
    <property type="term" value="C:cytoskeleton"/>
    <property type="evidence" value="ECO:0007669"/>
    <property type="project" value="UniProtKB-SubCell"/>
</dbReference>
<dbReference type="InterPro" id="IPR022083">
    <property type="entry name" value="KBP"/>
</dbReference>
<proteinExistence type="inferred from homology"/>
<protein>
    <recommendedName>
        <fullName evidence="3">KIF-binding protein</fullName>
    </recommendedName>
</protein>
<keyword evidence="4" id="KW-0963">Cytoplasm</keyword>
<feature type="region of interest" description="Disordered" evidence="7">
    <location>
        <begin position="17"/>
        <end position="40"/>
    </location>
</feature>
<evidence type="ECO:0000256" key="5">
    <source>
        <dbReference type="ARBA" id="ARBA00023212"/>
    </source>
</evidence>
<dbReference type="PANTHER" id="PTHR46321">
    <property type="entry name" value="KIF1-BINDING PROTEIN"/>
    <property type="match status" value="1"/>
</dbReference>
<feature type="coiled-coil region" evidence="6">
    <location>
        <begin position="132"/>
        <end position="184"/>
    </location>
</feature>
<evidence type="ECO:0000313" key="8">
    <source>
        <dbReference type="EMBL" id="KAK3093255.1"/>
    </source>
</evidence>
<keyword evidence="6" id="KW-0175">Coiled coil</keyword>
<dbReference type="InterPro" id="IPR011990">
    <property type="entry name" value="TPR-like_helical_dom_sf"/>
</dbReference>